<evidence type="ECO:0000256" key="2">
    <source>
        <dbReference type="PIRNR" id="PIRNR016661"/>
    </source>
</evidence>
<accession>A0A162LLC0</accession>
<comment type="similarity">
    <text evidence="1 2">Belongs to the BioY family.</text>
</comment>
<dbReference type="InterPro" id="IPR003784">
    <property type="entry name" value="BioY"/>
</dbReference>
<keyword evidence="2" id="KW-1003">Cell membrane</keyword>
<feature type="transmembrane region" description="Helical" evidence="3">
    <location>
        <begin position="20"/>
        <end position="41"/>
    </location>
</feature>
<dbReference type="GeneID" id="97240619"/>
<comment type="caution">
    <text evidence="4">The sequence shown here is derived from an EMBL/GenBank/DDBJ whole genome shotgun (WGS) entry which is preliminary data.</text>
</comment>
<dbReference type="RefSeq" id="WP_062762217.1">
    <property type="nucleotide sequence ID" value="NZ_CP121045.1"/>
</dbReference>
<dbReference type="PANTHER" id="PTHR34295">
    <property type="entry name" value="BIOTIN TRANSPORTER BIOY"/>
    <property type="match status" value="1"/>
</dbReference>
<dbReference type="PANTHER" id="PTHR34295:SF1">
    <property type="entry name" value="BIOTIN TRANSPORTER BIOY"/>
    <property type="match status" value="1"/>
</dbReference>
<dbReference type="AlphaFoldDB" id="A0A162LLC0"/>
<dbReference type="Proteomes" id="UP000075787">
    <property type="component" value="Unassembled WGS sequence"/>
</dbReference>
<evidence type="ECO:0000313" key="4">
    <source>
        <dbReference type="EMBL" id="KYO55526.1"/>
    </source>
</evidence>
<keyword evidence="3" id="KW-0812">Transmembrane</keyword>
<dbReference type="EMBL" id="LPZR01000062">
    <property type="protein sequence ID" value="KYO55526.1"/>
    <property type="molecule type" value="Genomic_DNA"/>
</dbReference>
<keyword evidence="2 3" id="KW-0472">Membrane</keyword>
<dbReference type="GO" id="GO:0005886">
    <property type="term" value="C:plasma membrane"/>
    <property type="evidence" value="ECO:0007669"/>
    <property type="project" value="UniProtKB-SubCell"/>
</dbReference>
<evidence type="ECO:0000313" key="5">
    <source>
        <dbReference type="Proteomes" id="UP000075787"/>
    </source>
</evidence>
<keyword evidence="2" id="KW-0813">Transport</keyword>
<proteinExistence type="inferred from homology"/>
<feature type="transmembrane region" description="Helical" evidence="3">
    <location>
        <begin position="129"/>
        <end position="150"/>
    </location>
</feature>
<dbReference type="PIRSF" id="PIRSF016661">
    <property type="entry name" value="BioY"/>
    <property type="match status" value="1"/>
</dbReference>
<feature type="transmembrane region" description="Helical" evidence="3">
    <location>
        <begin position="97"/>
        <end position="117"/>
    </location>
</feature>
<protein>
    <recommendedName>
        <fullName evidence="2">Biotin transporter</fullName>
    </recommendedName>
</protein>
<evidence type="ECO:0000256" key="3">
    <source>
        <dbReference type="SAM" id="Phobius"/>
    </source>
</evidence>
<dbReference type="OrthoDB" id="9803495at2"/>
<name>A0A162LLC0_9PROT</name>
<feature type="transmembrane region" description="Helical" evidence="3">
    <location>
        <begin position="53"/>
        <end position="77"/>
    </location>
</feature>
<dbReference type="Gene3D" id="1.10.1760.20">
    <property type="match status" value="1"/>
</dbReference>
<feature type="transmembrane region" description="Helical" evidence="3">
    <location>
        <begin position="162"/>
        <end position="183"/>
    </location>
</feature>
<dbReference type="GO" id="GO:0015225">
    <property type="term" value="F:biotin transmembrane transporter activity"/>
    <property type="evidence" value="ECO:0007669"/>
    <property type="project" value="UniProtKB-UniRule"/>
</dbReference>
<reference evidence="4 5" key="1">
    <citation type="submission" date="2015-12" db="EMBL/GenBank/DDBJ databases">
        <title>Genome sequence of Tistrella mobilis MCCC 1A02139.</title>
        <authorList>
            <person name="Lu L."/>
            <person name="Lai Q."/>
            <person name="Shao Z."/>
            <person name="Qian P."/>
        </authorList>
    </citation>
    <scope>NUCLEOTIDE SEQUENCE [LARGE SCALE GENOMIC DNA]</scope>
    <source>
        <strain evidence="4 5">MCCC 1A02139</strain>
    </source>
</reference>
<organism evidence="4 5">
    <name type="scientific">Tistrella mobilis</name>
    <dbReference type="NCBI Taxonomy" id="171437"/>
    <lineage>
        <taxon>Bacteria</taxon>
        <taxon>Pseudomonadati</taxon>
        <taxon>Pseudomonadota</taxon>
        <taxon>Alphaproteobacteria</taxon>
        <taxon>Geminicoccales</taxon>
        <taxon>Geminicoccaceae</taxon>
        <taxon>Tistrella</taxon>
    </lineage>
</organism>
<keyword evidence="3" id="KW-1133">Transmembrane helix</keyword>
<comment type="subcellular location">
    <subcellularLocation>
        <location evidence="2">Cell membrane</location>
        <topology evidence="2">Multi-pass membrane protein</topology>
    </subcellularLocation>
</comment>
<sequence length="196" mass="20237">MSETSLRSFSPLRPETRPIGWRGAAVLIGAALLAASSFAELPMVPVPMTMQTFAVFVIGALYGWRLGGLTILVWLAAGAAGLPVLADGTSGIDRFTGATGGYLIAFPIAGALTGLLAERGWNGERPVHALAAMILAHAICLALGAAWLSTKIGLDRAIEHGVLPFIAGGLVKSALAVAVLMLLARRSPGDRSAGRR</sequence>
<dbReference type="Pfam" id="PF02632">
    <property type="entry name" value="BioY"/>
    <property type="match status" value="1"/>
</dbReference>
<evidence type="ECO:0000256" key="1">
    <source>
        <dbReference type="ARBA" id="ARBA00010692"/>
    </source>
</evidence>
<gene>
    <name evidence="4" type="ORF">AUP44_23290</name>
</gene>